<feature type="coiled-coil region" evidence="1">
    <location>
        <begin position="272"/>
        <end position="321"/>
    </location>
</feature>
<dbReference type="EMBL" id="JADGKB010000015">
    <property type="protein sequence ID" value="KAJ3259843.1"/>
    <property type="molecule type" value="Genomic_DNA"/>
</dbReference>
<keyword evidence="4" id="KW-1185">Reference proteome</keyword>
<protein>
    <submittedName>
        <fullName evidence="3">Uncharacterized protein</fullName>
    </submittedName>
</protein>
<evidence type="ECO:0000256" key="1">
    <source>
        <dbReference type="SAM" id="Coils"/>
    </source>
</evidence>
<evidence type="ECO:0000313" key="3">
    <source>
        <dbReference type="EMBL" id="KAJ3259843.1"/>
    </source>
</evidence>
<feature type="region of interest" description="Disordered" evidence="2">
    <location>
        <begin position="220"/>
        <end position="239"/>
    </location>
</feature>
<organism evidence="3 4">
    <name type="scientific">Boothiomyces macroporosus</name>
    <dbReference type="NCBI Taxonomy" id="261099"/>
    <lineage>
        <taxon>Eukaryota</taxon>
        <taxon>Fungi</taxon>
        <taxon>Fungi incertae sedis</taxon>
        <taxon>Chytridiomycota</taxon>
        <taxon>Chytridiomycota incertae sedis</taxon>
        <taxon>Chytridiomycetes</taxon>
        <taxon>Rhizophydiales</taxon>
        <taxon>Terramycetaceae</taxon>
        <taxon>Boothiomyces</taxon>
    </lineage>
</organism>
<name>A0AAD5UKC8_9FUNG</name>
<gene>
    <name evidence="3" type="ORF">HK103_001734</name>
</gene>
<sequence>MIPNQTNYSYEHQLKKEVQLLNEQKISQPSYTQLFRATRSMQTEEESIPAVKELDYLFSLLILEVDQAREDIAAAMGKDVQLLITSFTTHLEKQAEQMKKRYDEALERILSAGRTNLANAIAKIHKVDECSNDHQTKIKIIDGNIKQMKKRILSTESMLIKYRMYVEKALILAKKAGIDLEINNFNDPMASIELLDSLQKSLDNKEHQFQVLSERLLSKPVSQTSPKKKKPHASAEETETSLKIAQLNHSLLLTKESTINLHHSFDELNSKQMSVEETLAAMKLEFEKAKEKELQITKETLEDFQTQFENLREQAKESKFNLANEKYLTISKQIFARFKHSHTQCNLEAY</sequence>
<dbReference type="AlphaFoldDB" id="A0AAD5UKC8"/>
<accession>A0AAD5UKC8</accession>
<keyword evidence="1" id="KW-0175">Coiled coil</keyword>
<evidence type="ECO:0000256" key="2">
    <source>
        <dbReference type="SAM" id="MobiDB-lite"/>
    </source>
</evidence>
<proteinExistence type="predicted"/>
<evidence type="ECO:0000313" key="4">
    <source>
        <dbReference type="Proteomes" id="UP001210925"/>
    </source>
</evidence>
<dbReference type="Proteomes" id="UP001210925">
    <property type="component" value="Unassembled WGS sequence"/>
</dbReference>
<comment type="caution">
    <text evidence="3">The sequence shown here is derived from an EMBL/GenBank/DDBJ whole genome shotgun (WGS) entry which is preliminary data.</text>
</comment>
<reference evidence="3" key="1">
    <citation type="submission" date="2020-05" db="EMBL/GenBank/DDBJ databases">
        <title>Phylogenomic resolution of chytrid fungi.</title>
        <authorList>
            <person name="Stajich J.E."/>
            <person name="Amses K."/>
            <person name="Simmons R."/>
            <person name="Seto K."/>
            <person name="Myers J."/>
            <person name="Bonds A."/>
            <person name="Quandt C.A."/>
            <person name="Barry K."/>
            <person name="Liu P."/>
            <person name="Grigoriev I."/>
            <person name="Longcore J.E."/>
            <person name="James T.Y."/>
        </authorList>
    </citation>
    <scope>NUCLEOTIDE SEQUENCE</scope>
    <source>
        <strain evidence="3">PLAUS21</strain>
    </source>
</reference>